<dbReference type="RefSeq" id="WP_153385626.1">
    <property type="nucleotide sequence ID" value="NZ_VDFO01000017.1"/>
</dbReference>
<protein>
    <recommendedName>
        <fullName evidence="5">Extracellular protein</fullName>
    </recommendedName>
</protein>
<reference evidence="3 4" key="1">
    <citation type="journal article" date="2019" name="Syst. Appl. Microbiol.">
        <title>Polyphasic characterization of two novel Lactobacillus spp. isolated from blown salami packages: Description of Lactobacillus halodurans sp. nov. and Lactobacillus salsicarnum sp. nov.</title>
        <authorList>
            <person name="Schuster J.A."/>
            <person name="Klingl A."/>
            <person name="Vogel R.F."/>
            <person name="Ehrmann M.A."/>
        </authorList>
    </citation>
    <scope>NUCLEOTIDE SEQUENCE [LARGE SCALE GENOMIC DNA]</scope>
    <source>
        <strain evidence="2 3">TMW 1.1920</strain>
        <strain evidence="1 4">TMW 1.2172</strain>
    </source>
</reference>
<dbReference type="Gene3D" id="2.60.120.200">
    <property type="match status" value="1"/>
</dbReference>
<comment type="caution">
    <text evidence="1">The sequence shown here is derived from an EMBL/GenBank/DDBJ whole genome shotgun (WGS) entry which is preliminary data.</text>
</comment>
<evidence type="ECO:0000313" key="3">
    <source>
        <dbReference type="Proteomes" id="UP000371423"/>
    </source>
</evidence>
<accession>A0A5P0ZPR1</accession>
<proteinExistence type="predicted"/>
<dbReference type="Proteomes" id="UP000371423">
    <property type="component" value="Unassembled WGS sequence"/>
</dbReference>
<dbReference type="SUPFAM" id="SSF49899">
    <property type="entry name" value="Concanavalin A-like lectins/glucanases"/>
    <property type="match status" value="1"/>
</dbReference>
<name>A0A5P0ZPR1_9LACO</name>
<dbReference type="InterPro" id="IPR013320">
    <property type="entry name" value="ConA-like_dom_sf"/>
</dbReference>
<dbReference type="EMBL" id="VDFO01000017">
    <property type="protein sequence ID" value="MQS97373.1"/>
    <property type="molecule type" value="Genomic_DNA"/>
</dbReference>
<dbReference type="EMBL" id="VDFP01000013">
    <property type="protein sequence ID" value="MQS76233.1"/>
    <property type="molecule type" value="Genomic_DNA"/>
</dbReference>
<keyword evidence="3" id="KW-1185">Reference proteome</keyword>
<evidence type="ECO:0000313" key="4">
    <source>
        <dbReference type="Proteomes" id="UP000414364"/>
    </source>
</evidence>
<dbReference type="AlphaFoldDB" id="A0A5P0ZPR1"/>
<sequence>MKRRIISILFFTIAILLAIRIGEIPTLATEQTDALSEAQAGLSSAPENLGLNSTQFTVGDFSNYNGAKNNALLETSTMHTTGSTYDPLRAIRMTYYKNEQGAIWSNVDGGNYVNINQKQTLSLWMYFGAVKHKTANASFGDGMAFVLQNPANGVGSFAHNGNSIGTGETLGVWGIDTDTSVKDPATIAATAIPNSWALEFDTHANNNETTNDGFDEGIDGQHIAYANPSSPDTYKENSYGFLNLNHYFSMNHANVQNVDLHDGSWHHVTISWNPNTYKITYKFNDKNVDGSKGTNPIEVTTDKIQATEFGGHDALSTGKLQWGFTATNGEAYEPNLIAFESIPSSVEAEVTSDINDETQNKLIQTDTNDKNVSSGDKLAINYHLKYDSGNDKWKNDVATLQLPSDVTYINGNQEIGYITYDDGSDEPIYASELDTSTNTLTHTIGKDLSSSAPTKATITIYGIANDVTANTKVASQRSKFESDNLITNADTPEFTIKKVKPINLSLTQNNISVGNDQDAGILGNVTYTDQSTVDNSQVTVHAKLNGTNLDDFLLSDSTNLNNATSGSLNFKIPSAELTKETNTLEVYVEDSDDNQSTTSTVIITKKGGLALAVDDYSFGSINQVTASSLIPRKGVWNILVKDSRKNGTKDAWNLSAQTSGLYSGSKPFKGNIVFKKSNGIENLLTDQGKIPIANGYKTQDGEQTTNVGRSWNDSEGLMLKTNGVNAVGQYSGEMNWTLSDSV</sequence>
<organism evidence="1 4">
    <name type="scientific">Companilactobacillus halodurans</name>
    <dbReference type="NCBI Taxonomy" id="2584183"/>
    <lineage>
        <taxon>Bacteria</taxon>
        <taxon>Bacillati</taxon>
        <taxon>Bacillota</taxon>
        <taxon>Bacilli</taxon>
        <taxon>Lactobacillales</taxon>
        <taxon>Lactobacillaceae</taxon>
        <taxon>Companilactobacillus</taxon>
    </lineage>
</organism>
<dbReference type="OrthoDB" id="2306834at2"/>
<gene>
    <name evidence="2" type="ORF">FHL05_05650</name>
    <name evidence="1" type="ORF">FHL06_07515</name>
</gene>
<evidence type="ECO:0000313" key="1">
    <source>
        <dbReference type="EMBL" id="MQS76233.1"/>
    </source>
</evidence>
<dbReference type="Proteomes" id="UP000414364">
    <property type="component" value="Unassembled WGS sequence"/>
</dbReference>
<evidence type="ECO:0000313" key="2">
    <source>
        <dbReference type="EMBL" id="MQS97373.1"/>
    </source>
</evidence>
<evidence type="ECO:0008006" key="5">
    <source>
        <dbReference type="Google" id="ProtNLM"/>
    </source>
</evidence>